<keyword evidence="4" id="KW-1185">Reference proteome</keyword>
<dbReference type="GO" id="GO:0015074">
    <property type="term" value="P:DNA integration"/>
    <property type="evidence" value="ECO:0007669"/>
    <property type="project" value="InterPro"/>
</dbReference>
<dbReference type="InterPro" id="IPR041588">
    <property type="entry name" value="Integrase_H2C2"/>
</dbReference>
<sequence>MRVAHESQTSGHTGVASTLDRIIHRFFWPGVRQDVKRFACTCEPCQLLAPLKPKERVPTLRLPVIEEPFRRIAADTVEPLVPSRNGHPFLLVISDCCTHYPEAIPLRPMNSKKIAETFELYFCRVFVSEEILTDQGSNCVAKSLIEVRKIHGIKPIRTSTFHPQTDDLVKNLNGTLARLLKKFFVDNPRD</sequence>
<evidence type="ECO:0000256" key="1">
    <source>
        <dbReference type="ARBA" id="ARBA00012493"/>
    </source>
</evidence>
<name>A0AA88LDH0_ARTSF</name>
<dbReference type="PROSITE" id="PS50994">
    <property type="entry name" value="INTEGRASE"/>
    <property type="match status" value="1"/>
</dbReference>
<proteinExistence type="predicted"/>
<dbReference type="EMBL" id="JAVRJZ010000001">
    <property type="protein sequence ID" value="KAK2727438.1"/>
    <property type="molecule type" value="Genomic_DNA"/>
</dbReference>
<organism evidence="3 4">
    <name type="scientific">Artemia franciscana</name>
    <name type="common">Brine shrimp</name>
    <name type="synonym">Artemia sanfranciscana</name>
    <dbReference type="NCBI Taxonomy" id="6661"/>
    <lineage>
        <taxon>Eukaryota</taxon>
        <taxon>Metazoa</taxon>
        <taxon>Ecdysozoa</taxon>
        <taxon>Arthropoda</taxon>
        <taxon>Crustacea</taxon>
        <taxon>Branchiopoda</taxon>
        <taxon>Anostraca</taxon>
        <taxon>Artemiidae</taxon>
        <taxon>Artemia</taxon>
    </lineage>
</organism>
<dbReference type="PANTHER" id="PTHR37984">
    <property type="entry name" value="PROTEIN CBG26694"/>
    <property type="match status" value="1"/>
</dbReference>
<comment type="caution">
    <text evidence="3">The sequence shown here is derived from an EMBL/GenBank/DDBJ whole genome shotgun (WGS) entry which is preliminary data.</text>
</comment>
<dbReference type="Gene3D" id="3.30.420.10">
    <property type="entry name" value="Ribonuclease H-like superfamily/Ribonuclease H"/>
    <property type="match status" value="1"/>
</dbReference>
<evidence type="ECO:0000313" key="4">
    <source>
        <dbReference type="Proteomes" id="UP001187531"/>
    </source>
</evidence>
<dbReference type="Gene3D" id="1.10.340.70">
    <property type="match status" value="1"/>
</dbReference>
<dbReference type="PANTHER" id="PTHR37984:SF15">
    <property type="entry name" value="INTEGRASE CATALYTIC DOMAIN-CONTAINING PROTEIN"/>
    <property type="match status" value="1"/>
</dbReference>
<dbReference type="Proteomes" id="UP001187531">
    <property type="component" value="Unassembled WGS sequence"/>
</dbReference>
<evidence type="ECO:0000259" key="2">
    <source>
        <dbReference type="PROSITE" id="PS50994"/>
    </source>
</evidence>
<dbReference type="InterPro" id="IPR001584">
    <property type="entry name" value="Integrase_cat-core"/>
</dbReference>
<dbReference type="AlphaFoldDB" id="A0AA88LDH0"/>
<dbReference type="SUPFAM" id="SSF53098">
    <property type="entry name" value="Ribonuclease H-like"/>
    <property type="match status" value="1"/>
</dbReference>
<reference evidence="3" key="1">
    <citation type="submission" date="2023-07" db="EMBL/GenBank/DDBJ databases">
        <title>Chromosome-level genome assembly of Artemia franciscana.</title>
        <authorList>
            <person name="Jo E."/>
        </authorList>
    </citation>
    <scope>NUCLEOTIDE SEQUENCE</scope>
    <source>
        <tissue evidence="3">Whole body</tissue>
    </source>
</reference>
<dbReference type="Pfam" id="PF00665">
    <property type="entry name" value="rve"/>
    <property type="match status" value="1"/>
</dbReference>
<accession>A0AA88LDH0</accession>
<dbReference type="InterPro" id="IPR050951">
    <property type="entry name" value="Retrovirus_Pol_polyprotein"/>
</dbReference>
<dbReference type="EC" id="2.7.7.49" evidence="1"/>
<dbReference type="GO" id="GO:0003964">
    <property type="term" value="F:RNA-directed DNA polymerase activity"/>
    <property type="evidence" value="ECO:0007669"/>
    <property type="project" value="UniProtKB-EC"/>
</dbReference>
<protein>
    <recommendedName>
        <fullName evidence="1">RNA-directed DNA polymerase</fullName>
        <ecNumber evidence="1">2.7.7.49</ecNumber>
    </recommendedName>
</protein>
<gene>
    <name evidence="3" type="ORF">QYM36_008056</name>
</gene>
<evidence type="ECO:0000313" key="3">
    <source>
        <dbReference type="EMBL" id="KAK2727438.1"/>
    </source>
</evidence>
<dbReference type="GO" id="GO:0003676">
    <property type="term" value="F:nucleic acid binding"/>
    <property type="evidence" value="ECO:0007669"/>
    <property type="project" value="InterPro"/>
</dbReference>
<dbReference type="Pfam" id="PF17921">
    <property type="entry name" value="Integrase_H2C2"/>
    <property type="match status" value="1"/>
</dbReference>
<dbReference type="InterPro" id="IPR036397">
    <property type="entry name" value="RNaseH_sf"/>
</dbReference>
<dbReference type="InterPro" id="IPR012337">
    <property type="entry name" value="RNaseH-like_sf"/>
</dbReference>
<feature type="domain" description="Integrase catalytic" evidence="2">
    <location>
        <begin position="64"/>
        <end position="190"/>
    </location>
</feature>